<evidence type="ECO:0000313" key="2">
    <source>
        <dbReference type="Proteomes" id="UP000564033"/>
    </source>
</evidence>
<organism evidence="1 2">
    <name type="scientific">Candidatus Dojkabacteria bacterium</name>
    <dbReference type="NCBI Taxonomy" id="2099670"/>
    <lineage>
        <taxon>Bacteria</taxon>
        <taxon>Candidatus Dojkabacteria</taxon>
    </lineage>
</organism>
<evidence type="ECO:0000313" key="1">
    <source>
        <dbReference type="EMBL" id="NLZ24312.1"/>
    </source>
</evidence>
<reference evidence="1 2" key="1">
    <citation type="journal article" date="2020" name="Biotechnol. Biofuels">
        <title>New insights from the biogas microbiome by comprehensive genome-resolved metagenomics of nearly 1600 species originating from multiple anaerobic digesters.</title>
        <authorList>
            <person name="Campanaro S."/>
            <person name="Treu L."/>
            <person name="Rodriguez-R L.M."/>
            <person name="Kovalovszki A."/>
            <person name="Ziels R.M."/>
            <person name="Maus I."/>
            <person name="Zhu X."/>
            <person name="Kougias P.G."/>
            <person name="Basile A."/>
            <person name="Luo G."/>
            <person name="Schluter A."/>
            <person name="Konstantinidis K.T."/>
            <person name="Angelidaki I."/>
        </authorList>
    </citation>
    <scope>NUCLEOTIDE SEQUENCE [LARGE SCALE GENOMIC DNA]</scope>
    <source>
        <strain evidence="1">AS19jrsBPTG_9</strain>
    </source>
</reference>
<comment type="caution">
    <text evidence="1">The sequence shown here is derived from an EMBL/GenBank/DDBJ whole genome shotgun (WGS) entry which is preliminary data.</text>
</comment>
<dbReference type="EMBL" id="JAAZIL010000025">
    <property type="protein sequence ID" value="NLZ24312.1"/>
    <property type="molecule type" value="Genomic_DNA"/>
</dbReference>
<protein>
    <submittedName>
        <fullName evidence="1">Uncharacterized protein</fullName>
    </submittedName>
</protein>
<sequence>MENLRNTIETEGEKEYFNTSDFENLNLPERLPPYEGGGATSYMAKYDTEKVEYLTSMGLEVPEEWMEDGEIRPENRVLLITMFRTAGEIFVLETIRRDLEEVHTDLFREYVANANRRLEQTRVDTKGYRQMVSHNRYVEDIFRDLGHSANPEKRVSREELYQVVRYVIGQFSQNKQE</sequence>
<proteinExistence type="predicted"/>
<gene>
    <name evidence="1" type="ORF">GX888_00990</name>
</gene>
<dbReference type="AlphaFoldDB" id="A0A847VCZ0"/>
<accession>A0A847VCZ0</accession>
<name>A0A847VCZ0_9BACT</name>
<dbReference type="Proteomes" id="UP000564033">
    <property type="component" value="Unassembled WGS sequence"/>
</dbReference>